<sequence length="231" mass="25647">MGNPLESAPDALSNYKIDISHQEMDRIIDELEQICATQPDATSWLPVENIGSLLCHELGYEDEEEFEDALKGSFYDFVGTLPQFETKTDESGKQTFRLLPPPPPETLTPTTYKLRISSRQDLWRVCLKSPVAKAAIPEIEFEVGCDNKRRVDSIYNHVAAAAWNLGSYVRQQETAATPTLGEDQLAKISETVDSLSALLDVETPWTWIIHDPSGASAFKPAEGVEKLPLAP</sequence>
<name>A0AAE0G0B4_9CHLO</name>
<evidence type="ECO:0000313" key="3">
    <source>
        <dbReference type="Proteomes" id="UP001190700"/>
    </source>
</evidence>
<organism evidence="2 3">
    <name type="scientific">Cymbomonas tetramitiformis</name>
    <dbReference type="NCBI Taxonomy" id="36881"/>
    <lineage>
        <taxon>Eukaryota</taxon>
        <taxon>Viridiplantae</taxon>
        <taxon>Chlorophyta</taxon>
        <taxon>Pyramimonadophyceae</taxon>
        <taxon>Pyramimonadales</taxon>
        <taxon>Pyramimonadaceae</taxon>
        <taxon>Cymbomonas</taxon>
    </lineage>
</organism>
<feature type="domain" description="ZPR1 jelly-roll" evidence="1">
    <location>
        <begin position="120"/>
        <end position="219"/>
    </location>
</feature>
<reference evidence="2 3" key="1">
    <citation type="journal article" date="2015" name="Genome Biol. Evol.">
        <title>Comparative Genomics of a Bacterivorous Green Alga Reveals Evolutionary Causalities and Consequences of Phago-Mixotrophic Mode of Nutrition.</title>
        <authorList>
            <person name="Burns J.A."/>
            <person name="Paasch A."/>
            <person name="Narechania A."/>
            <person name="Kim E."/>
        </authorList>
    </citation>
    <scope>NUCLEOTIDE SEQUENCE [LARGE SCALE GENOMIC DNA]</scope>
    <source>
        <strain evidence="2 3">PLY_AMNH</strain>
    </source>
</reference>
<comment type="caution">
    <text evidence="2">The sequence shown here is derived from an EMBL/GenBank/DDBJ whole genome shotgun (WGS) entry which is preliminary data.</text>
</comment>
<accession>A0AAE0G0B4</accession>
<proteinExistence type="predicted"/>
<dbReference type="Proteomes" id="UP001190700">
    <property type="component" value="Unassembled WGS sequence"/>
</dbReference>
<evidence type="ECO:0000259" key="1">
    <source>
        <dbReference type="Pfam" id="PF22794"/>
    </source>
</evidence>
<dbReference type="EMBL" id="LGRX02011100">
    <property type="protein sequence ID" value="KAK3269264.1"/>
    <property type="molecule type" value="Genomic_DNA"/>
</dbReference>
<dbReference type="InterPro" id="IPR056180">
    <property type="entry name" value="ZPR1_jr_dom"/>
</dbReference>
<protein>
    <recommendedName>
        <fullName evidence="1">ZPR1 jelly-roll domain-containing protein</fullName>
    </recommendedName>
</protein>
<dbReference type="AlphaFoldDB" id="A0AAE0G0B4"/>
<gene>
    <name evidence="2" type="ORF">CYMTET_22288</name>
</gene>
<dbReference type="Gene3D" id="2.60.120.1040">
    <property type="entry name" value="ZPR1, A/B domain"/>
    <property type="match status" value="1"/>
</dbReference>
<dbReference type="InterPro" id="IPR042451">
    <property type="entry name" value="ZPR1_A/B_dom"/>
</dbReference>
<keyword evidence="3" id="KW-1185">Reference proteome</keyword>
<evidence type="ECO:0000313" key="2">
    <source>
        <dbReference type="EMBL" id="KAK3269264.1"/>
    </source>
</evidence>
<dbReference type="Pfam" id="PF22794">
    <property type="entry name" value="jr-ZPR1"/>
    <property type="match status" value="1"/>
</dbReference>